<sequence length="686" mass="74334">MSFSIRLLCLLLLSAALPAAAQSIAFTKDNFGDNKEGLRDANRELKAGDDEYRADPPRYAAALPHFLAAQQFNPNNAGLNVKIGDCYLHSPTKTAALPYLQKAAKLDATADARTHYLLARALHLSGKWREAMAEYQQAQPVGSNTRNGDAETLTANDLQRYLQQCRNGQQLAAHPTRVFIDNAGPELNSADSDYGPVVSADESTILITSRRAGSTGGKKDPEGNGYFEDIYQASWQGKKWSRATNLGTPVNTDDHNATVGLAPDGQRMLVYVGTNGGDLLEANLGGSAWSKPRQLGSRINTKSHETSASYSPDGRWLYFVSDRVEGSLGGSDIYKVDMEGRTQPVNLGSAINTSYGEEGVFMAPDGKTLYFSSEGHNSMGGYDIFKSVFENGKWGEPENLGWPINTPDDDVFFVTSASGRHGYYSSDRPGGLGAKDIYRITFLGPEKQPVLSEEDQLLASRLNPVKQTVLAPAVAVATAQVTILKGTVTDDATKQPLDAAIDLVDNASGQTIATFRSNATSGRYLVSLPSGTNYGIVVRQDGYLFHSENFDLPAGAAYAEVVKDIPLKKLEVGTTIVLRNIFFDTGKATLRPESTAELERLQKLLTETPALKLEMAGHTDDVGEAAMNQDLSQRRAQAVVTYLTQHGIAAARLTAMGYGETRPEVPNTSKGNRQLNRRTEFKVTAK</sequence>
<dbReference type="InterPro" id="IPR006665">
    <property type="entry name" value="OmpA-like"/>
</dbReference>
<dbReference type="SUPFAM" id="SSF103088">
    <property type="entry name" value="OmpA-like"/>
    <property type="match status" value="1"/>
</dbReference>
<dbReference type="Gene3D" id="3.30.1330.60">
    <property type="entry name" value="OmpA-like domain"/>
    <property type="match status" value="1"/>
</dbReference>
<feature type="domain" description="OmpA-like" evidence="7">
    <location>
        <begin position="572"/>
        <end position="686"/>
    </location>
</feature>
<dbReference type="InterPro" id="IPR036737">
    <property type="entry name" value="OmpA-like_sf"/>
</dbReference>
<evidence type="ECO:0000256" key="6">
    <source>
        <dbReference type="SAM" id="SignalP"/>
    </source>
</evidence>
<dbReference type="Gene3D" id="1.25.40.10">
    <property type="entry name" value="Tetratricopeptide repeat domain"/>
    <property type="match status" value="1"/>
</dbReference>
<evidence type="ECO:0000256" key="1">
    <source>
        <dbReference type="ARBA" id="ARBA00004442"/>
    </source>
</evidence>
<dbReference type="Pfam" id="PF00691">
    <property type="entry name" value="OmpA"/>
    <property type="match status" value="1"/>
</dbReference>
<name>A0ABS0I8D1_9BACT</name>
<dbReference type="InterPro" id="IPR050330">
    <property type="entry name" value="Bact_OuterMem_StrucFunc"/>
</dbReference>
<dbReference type="PRINTS" id="PR01021">
    <property type="entry name" value="OMPADOMAIN"/>
</dbReference>
<evidence type="ECO:0000256" key="4">
    <source>
        <dbReference type="PROSITE-ProRule" id="PRU00473"/>
    </source>
</evidence>
<dbReference type="InterPro" id="IPR011042">
    <property type="entry name" value="6-blade_b-propeller_TolB-like"/>
</dbReference>
<gene>
    <name evidence="8" type="ORF">I2H31_17695</name>
</gene>
<keyword evidence="6" id="KW-0732">Signal</keyword>
<keyword evidence="9" id="KW-1185">Reference proteome</keyword>
<accession>A0ABS0I8D1</accession>
<dbReference type="InterPro" id="IPR006664">
    <property type="entry name" value="OMP_bac"/>
</dbReference>
<comment type="subcellular location">
    <subcellularLocation>
        <location evidence="1">Cell outer membrane</location>
    </subcellularLocation>
</comment>
<keyword evidence="3" id="KW-0998">Cell outer membrane</keyword>
<feature type="signal peptide" evidence="6">
    <location>
        <begin position="1"/>
        <end position="21"/>
    </location>
</feature>
<dbReference type="Gene3D" id="2.60.40.1120">
    <property type="entry name" value="Carboxypeptidase-like, regulatory domain"/>
    <property type="match status" value="1"/>
</dbReference>
<evidence type="ECO:0000256" key="3">
    <source>
        <dbReference type="ARBA" id="ARBA00023237"/>
    </source>
</evidence>
<evidence type="ECO:0000256" key="2">
    <source>
        <dbReference type="ARBA" id="ARBA00023136"/>
    </source>
</evidence>
<proteinExistence type="predicted"/>
<feature type="region of interest" description="Disordered" evidence="5">
    <location>
        <begin position="660"/>
        <end position="686"/>
    </location>
</feature>
<organism evidence="8 9">
    <name type="scientific">Hymenobacter ruricola</name>
    <dbReference type="NCBI Taxonomy" id="2791023"/>
    <lineage>
        <taxon>Bacteria</taxon>
        <taxon>Pseudomonadati</taxon>
        <taxon>Bacteroidota</taxon>
        <taxon>Cytophagia</taxon>
        <taxon>Cytophagales</taxon>
        <taxon>Hymenobacteraceae</taxon>
        <taxon>Hymenobacter</taxon>
    </lineage>
</organism>
<dbReference type="SUPFAM" id="SSF48452">
    <property type="entry name" value="TPR-like"/>
    <property type="match status" value="1"/>
</dbReference>
<dbReference type="PANTHER" id="PTHR30329:SF21">
    <property type="entry name" value="LIPOPROTEIN YIAD-RELATED"/>
    <property type="match status" value="1"/>
</dbReference>
<dbReference type="SUPFAM" id="SSF82171">
    <property type="entry name" value="DPP6 N-terminal domain-like"/>
    <property type="match status" value="1"/>
</dbReference>
<dbReference type="PROSITE" id="PS51123">
    <property type="entry name" value="OMPA_2"/>
    <property type="match status" value="1"/>
</dbReference>
<dbReference type="Pfam" id="PF07676">
    <property type="entry name" value="PD40"/>
    <property type="match status" value="2"/>
</dbReference>
<dbReference type="CDD" id="cd07185">
    <property type="entry name" value="OmpA_C-like"/>
    <property type="match status" value="1"/>
</dbReference>
<evidence type="ECO:0000259" key="7">
    <source>
        <dbReference type="PROSITE" id="PS51123"/>
    </source>
</evidence>
<dbReference type="EMBL" id="JADQDM010000010">
    <property type="protein sequence ID" value="MBF9222943.1"/>
    <property type="molecule type" value="Genomic_DNA"/>
</dbReference>
<evidence type="ECO:0000256" key="5">
    <source>
        <dbReference type="SAM" id="MobiDB-lite"/>
    </source>
</evidence>
<feature type="compositionally biased region" description="Basic and acidic residues" evidence="5">
    <location>
        <begin position="677"/>
        <end position="686"/>
    </location>
</feature>
<dbReference type="RefSeq" id="WP_196294389.1">
    <property type="nucleotide sequence ID" value="NZ_JADQDM010000010.1"/>
</dbReference>
<dbReference type="Proteomes" id="UP000618931">
    <property type="component" value="Unassembled WGS sequence"/>
</dbReference>
<dbReference type="Gene3D" id="2.120.10.30">
    <property type="entry name" value="TolB, C-terminal domain"/>
    <property type="match status" value="1"/>
</dbReference>
<dbReference type="InterPro" id="IPR011659">
    <property type="entry name" value="WD40"/>
</dbReference>
<keyword evidence="2 4" id="KW-0472">Membrane</keyword>
<reference evidence="8 9" key="1">
    <citation type="submission" date="2020-11" db="EMBL/GenBank/DDBJ databases">
        <authorList>
            <person name="Kim M.K."/>
        </authorList>
    </citation>
    <scope>NUCLEOTIDE SEQUENCE [LARGE SCALE GENOMIC DNA]</scope>
    <source>
        <strain evidence="8 9">BT662</strain>
    </source>
</reference>
<comment type="caution">
    <text evidence="8">The sequence shown here is derived from an EMBL/GenBank/DDBJ whole genome shotgun (WGS) entry which is preliminary data.</text>
</comment>
<evidence type="ECO:0000313" key="8">
    <source>
        <dbReference type="EMBL" id="MBF9222943.1"/>
    </source>
</evidence>
<protein>
    <submittedName>
        <fullName evidence="8">PD40 domain-containing protein</fullName>
    </submittedName>
</protein>
<feature type="chain" id="PRO_5045519323" evidence="6">
    <location>
        <begin position="22"/>
        <end position="686"/>
    </location>
</feature>
<evidence type="ECO:0000313" key="9">
    <source>
        <dbReference type="Proteomes" id="UP000618931"/>
    </source>
</evidence>
<dbReference type="InterPro" id="IPR011990">
    <property type="entry name" value="TPR-like_helical_dom_sf"/>
</dbReference>
<dbReference type="PANTHER" id="PTHR30329">
    <property type="entry name" value="STATOR ELEMENT OF FLAGELLAR MOTOR COMPLEX"/>
    <property type="match status" value="1"/>
</dbReference>